<evidence type="ECO:0000313" key="5">
    <source>
        <dbReference type="Proteomes" id="UP000008068"/>
    </source>
</evidence>
<dbReference type="AlphaFoldDB" id="G0NZJ7"/>
<dbReference type="SMART" id="SM00298">
    <property type="entry name" value="CHROMO"/>
    <property type="match status" value="1"/>
</dbReference>
<dbReference type="PANTHER" id="PTHR22812">
    <property type="entry name" value="CHROMOBOX PROTEIN"/>
    <property type="match status" value="1"/>
</dbReference>
<dbReference type="Pfam" id="PF00385">
    <property type="entry name" value="Chromo"/>
    <property type="match status" value="1"/>
</dbReference>
<dbReference type="HOGENOM" id="CLU_2485310_0_0_1"/>
<name>G0NZJ7_CAEBE</name>
<feature type="domain" description="Chromo" evidence="3">
    <location>
        <begin position="13"/>
        <end position="72"/>
    </location>
</feature>
<keyword evidence="2" id="KW-0539">Nucleus</keyword>
<evidence type="ECO:0000256" key="1">
    <source>
        <dbReference type="ARBA" id="ARBA00004123"/>
    </source>
</evidence>
<dbReference type="GO" id="GO:0005634">
    <property type="term" value="C:nucleus"/>
    <property type="evidence" value="ECO:0007669"/>
    <property type="project" value="UniProtKB-SubCell"/>
</dbReference>
<evidence type="ECO:0000313" key="4">
    <source>
        <dbReference type="EMBL" id="EGT41239.1"/>
    </source>
</evidence>
<dbReference type="Proteomes" id="UP000008068">
    <property type="component" value="Unassembled WGS sequence"/>
</dbReference>
<accession>G0NZJ7</accession>
<evidence type="ECO:0000256" key="2">
    <source>
        <dbReference type="ARBA" id="ARBA00023242"/>
    </source>
</evidence>
<sequence length="87" mass="10283">MCNKSVVQEVEEFSVEGITGFKRENGNLQFQVKWLGYHPYESTWEKLSNLKNSKDLVIEYLKDNDLPHLANYVVKYFSLRSKHSKQK</sequence>
<dbReference type="InterPro" id="IPR016197">
    <property type="entry name" value="Chromo-like_dom_sf"/>
</dbReference>
<comment type="subcellular location">
    <subcellularLocation>
        <location evidence="1">Nucleus</location>
    </subcellularLocation>
</comment>
<evidence type="ECO:0000259" key="3">
    <source>
        <dbReference type="PROSITE" id="PS50013"/>
    </source>
</evidence>
<dbReference type="PROSITE" id="PS50013">
    <property type="entry name" value="CHROMO_2"/>
    <property type="match status" value="1"/>
</dbReference>
<organism evidence="5">
    <name type="scientific">Caenorhabditis brenneri</name>
    <name type="common">Nematode worm</name>
    <dbReference type="NCBI Taxonomy" id="135651"/>
    <lineage>
        <taxon>Eukaryota</taxon>
        <taxon>Metazoa</taxon>
        <taxon>Ecdysozoa</taxon>
        <taxon>Nematoda</taxon>
        <taxon>Chromadorea</taxon>
        <taxon>Rhabditida</taxon>
        <taxon>Rhabditina</taxon>
        <taxon>Rhabditomorpha</taxon>
        <taxon>Rhabditoidea</taxon>
        <taxon>Rhabditidae</taxon>
        <taxon>Peloderinae</taxon>
        <taxon>Caenorhabditis</taxon>
    </lineage>
</organism>
<dbReference type="Gene3D" id="2.40.50.40">
    <property type="match status" value="1"/>
</dbReference>
<keyword evidence="5" id="KW-1185">Reference proteome</keyword>
<dbReference type="OrthoDB" id="1918685at2759"/>
<dbReference type="InterPro" id="IPR000953">
    <property type="entry name" value="Chromo/chromo_shadow_dom"/>
</dbReference>
<dbReference type="EMBL" id="GL379990">
    <property type="protein sequence ID" value="EGT41239.1"/>
    <property type="molecule type" value="Genomic_DNA"/>
</dbReference>
<dbReference type="InterPro" id="IPR023780">
    <property type="entry name" value="Chromo_domain"/>
</dbReference>
<protein>
    <recommendedName>
        <fullName evidence="3">Chromo domain-containing protein</fullName>
    </recommendedName>
</protein>
<dbReference type="InParanoid" id="G0NZJ7"/>
<reference evidence="5" key="1">
    <citation type="submission" date="2011-07" db="EMBL/GenBank/DDBJ databases">
        <authorList>
            <consortium name="Caenorhabditis brenneri Sequencing and Analysis Consortium"/>
            <person name="Wilson R.K."/>
        </authorList>
    </citation>
    <scope>NUCLEOTIDE SEQUENCE [LARGE SCALE GENOMIC DNA]</scope>
    <source>
        <strain evidence="5">PB2801</strain>
    </source>
</reference>
<dbReference type="InterPro" id="IPR051219">
    <property type="entry name" value="Heterochromatin_chromo-domain"/>
</dbReference>
<dbReference type="CDD" id="cd00024">
    <property type="entry name" value="CD_CSD"/>
    <property type="match status" value="1"/>
</dbReference>
<proteinExistence type="predicted"/>
<dbReference type="SUPFAM" id="SSF54160">
    <property type="entry name" value="Chromo domain-like"/>
    <property type="match status" value="1"/>
</dbReference>
<gene>
    <name evidence="4" type="ORF">CAEBREN_15475</name>
</gene>